<dbReference type="OrthoDB" id="3538028at2"/>
<accession>A0A9Q9IKR9</accession>
<dbReference type="KEGG" id="daur:Daura_15175"/>
<feature type="compositionally biased region" description="Low complexity" evidence="1">
    <location>
        <begin position="49"/>
        <end position="58"/>
    </location>
</feature>
<feature type="chain" id="PRO_5040411677" evidence="2">
    <location>
        <begin position="32"/>
        <end position="213"/>
    </location>
</feature>
<dbReference type="PROSITE" id="PS51257">
    <property type="entry name" value="PROKAR_LIPOPROTEIN"/>
    <property type="match status" value="1"/>
</dbReference>
<keyword evidence="5" id="KW-1185">Reference proteome</keyword>
<proteinExistence type="predicted"/>
<name>A0A9Q9IKR9_9ACTN</name>
<dbReference type="EMBL" id="CP073767">
    <property type="protein sequence ID" value="UWZ57376.1"/>
    <property type="molecule type" value="Genomic_DNA"/>
</dbReference>
<evidence type="ECO:0000259" key="3">
    <source>
        <dbReference type="Pfam" id="PF03713"/>
    </source>
</evidence>
<organism evidence="4 5">
    <name type="scientific">Dactylosporangium aurantiacum</name>
    <dbReference type="NCBI Taxonomy" id="35754"/>
    <lineage>
        <taxon>Bacteria</taxon>
        <taxon>Bacillati</taxon>
        <taxon>Actinomycetota</taxon>
        <taxon>Actinomycetes</taxon>
        <taxon>Micromonosporales</taxon>
        <taxon>Micromonosporaceae</taxon>
        <taxon>Dactylosporangium</taxon>
    </lineage>
</organism>
<feature type="signal peptide" evidence="2">
    <location>
        <begin position="1"/>
        <end position="31"/>
    </location>
</feature>
<feature type="region of interest" description="Disordered" evidence="1">
    <location>
        <begin position="35"/>
        <end position="58"/>
    </location>
</feature>
<dbReference type="Proteomes" id="UP001058003">
    <property type="component" value="Chromosome"/>
</dbReference>
<gene>
    <name evidence="4" type="ORF">Daura_15175</name>
</gene>
<evidence type="ECO:0000256" key="1">
    <source>
        <dbReference type="SAM" id="MobiDB-lite"/>
    </source>
</evidence>
<dbReference type="AlphaFoldDB" id="A0A9Q9IKR9"/>
<feature type="domain" description="DUF305" evidence="3">
    <location>
        <begin position="65"/>
        <end position="201"/>
    </location>
</feature>
<reference evidence="4" key="1">
    <citation type="submission" date="2021-04" db="EMBL/GenBank/DDBJ databases">
        <title>Dactylosporangium aurantiacum NRRL B-8018 full assembly.</title>
        <authorList>
            <person name="Hartkoorn R.C."/>
            <person name="Beaudoing E."/>
            <person name="Hot D."/>
        </authorList>
    </citation>
    <scope>NUCLEOTIDE SEQUENCE</scope>
    <source>
        <strain evidence="4">NRRL B-8018</strain>
    </source>
</reference>
<dbReference type="InterPro" id="IPR012347">
    <property type="entry name" value="Ferritin-like"/>
</dbReference>
<dbReference type="RefSeq" id="WP_156089616.1">
    <property type="nucleotide sequence ID" value="NZ_CP073767.1"/>
</dbReference>
<dbReference type="Gene3D" id="1.20.1260.10">
    <property type="match status" value="1"/>
</dbReference>
<keyword evidence="2" id="KW-0732">Signal</keyword>
<protein>
    <submittedName>
        <fullName evidence="4">DUF305 domain-containing protein</fullName>
    </submittedName>
</protein>
<dbReference type="InterPro" id="IPR005183">
    <property type="entry name" value="DUF305_CopM-like"/>
</dbReference>
<evidence type="ECO:0000256" key="2">
    <source>
        <dbReference type="SAM" id="SignalP"/>
    </source>
</evidence>
<evidence type="ECO:0000313" key="5">
    <source>
        <dbReference type="Proteomes" id="UP001058003"/>
    </source>
</evidence>
<dbReference type="Pfam" id="PF03713">
    <property type="entry name" value="DUF305"/>
    <property type="match status" value="1"/>
</dbReference>
<evidence type="ECO:0000313" key="4">
    <source>
        <dbReference type="EMBL" id="UWZ57376.1"/>
    </source>
</evidence>
<sequence length="213" mass="21522">MPDRPRRPARRLPRMAQLAAAVILATAAAAAAGCAARPADPGPPPAAPGNPAATGNTAGDFGGTDIAWVQLMIPMDEQLLPVLDLVAQRSADPALTRLAAQLRPRYASEIEQLRALRARAGLDSANPHAGHRMPGLVDADTLAGIGAAAGAEFDRKAAACLREHLDQLASLARSELSNGTSASVKDLARQVVESRSAGLAALPAGASGAAGGG</sequence>